<keyword evidence="1" id="KW-0732">Signal</keyword>
<keyword evidence="3" id="KW-1185">Reference proteome</keyword>
<reference evidence="2 3" key="2">
    <citation type="journal article" date="2022" name="Mar. Drugs">
        <title>Bioassay-Guided Fractionation Leads to the Detection of Cholic Acid Generated by the Rare Thalassomonas sp.</title>
        <authorList>
            <person name="Pheiffer F."/>
            <person name="Schneider Y.K."/>
            <person name="Hansen E.H."/>
            <person name="Andersen J.H."/>
            <person name="Isaksson J."/>
            <person name="Busche T."/>
            <person name="R C."/>
            <person name="Kalinowski J."/>
            <person name="Zyl L.V."/>
            <person name="Trindade M."/>
        </authorList>
    </citation>
    <scope>NUCLEOTIDE SEQUENCE [LARGE SCALE GENOMIC DNA]</scope>
    <source>
        <strain evidence="2 3">XOM25</strain>
    </source>
</reference>
<dbReference type="KEGG" id="tvd:SG34_031610"/>
<dbReference type="RefSeq" id="WP_152647099.1">
    <property type="nucleotide sequence ID" value="NZ_CP059734.1"/>
</dbReference>
<accession>A0AAF0CAD9</accession>
<evidence type="ECO:0008006" key="4">
    <source>
        <dbReference type="Google" id="ProtNLM"/>
    </source>
</evidence>
<dbReference type="PROSITE" id="PS51257">
    <property type="entry name" value="PROKAR_LIPOPROTEIN"/>
    <property type="match status" value="1"/>
</dbReference>
<proteinExistence type="predicted"/>
<evidence type="ECO:0000313" key="3">
    <source>
        <dbReference type="Proteomes" id="UP000032352"/>
    </source>
</evidence>
<feature type="signal peptide" evidence="1">
    <location>
        <begin position="1"/>
        <end position="19"/>
    </location>
</feature>
<gene>
    <name evidence="2" type="ORF">SG34_031610</name>
</gene>
<protein>
    <recommendedName>
        <fullName evidence="4">Lipoprotein</fullName>
    </recommendedName>
</protein>
<name>A0AAF0CAD9_9GAMM</name>
<dbReference type="Proteomes" id="UP000032352">
    <property type="component" value="Chromosome pTvir"/>
</dbReference>
<feature type="chain" id="PRO_5041948165" description="Lipoprotein" evidence="1">
    <location>
        <begin position="20"/>
        <end position="240"/>
    </location>
</feature>
<sequence length="240" mass="25811">MLKKSMIRYLWLVAPVFLAGCNSDNNSDSDNDVPVEVILVSEFNNDADGWLAGFSDYPVADGETYELVSGIEEIPGEEGKSGYLLGGMNRSDDLFMFVKREVSGLVPNTRYRLTAQASFRSQAGEMCFGIGGSPGESVYMKIGASEIEPAQADYYMNIDIGNQSEGGADASQVGNVAIEGLSCEGGEFRSKQVAITAEIDFEIISSAQGKVWVLVGSDSGYEGLTHLYYESVAVTLTPVQ</sequence>
<evidence type="ECO:0000313" key="2">
    <source>
        <dbReference type="EMBL" id="WDE08472.1"/>
    </source>
</evidence>
<reference evidence="2 3" key="1">
    <citation type="journal article" date="2015" name="Genome Announc.">
        <title>Draft Genome Sequences of Marine Isolates of Thalassomonas viridans and Thalassomonas actiniarum.</title>
        <authorList>
            <person name="Olonade I."/>
            <person name="van Zyl L.J."/>
            <person name="Trindade M."/>
        </authorList>
    </citation>
    <scope>NUCLEOTIDE SEQUENCE [LARGE SCALE GENOMIC DNA]</scope>
    <source>
        <strain evidence="2 3">XOM25</strain>
    </source>
</reference>
<dbReference type="AlphaFoldDB" id="A0AAF0CAD9"/>
<dbReference type="EMBL" id="CP059734">
    <property type="protein sequence ID" value="WDE08472.1"/>
    <property type="molecule type" value="Genomic_DNA"/>
</dbReference>
<evidence type="ECO:0000256" key="1">
    <source>
        <dbReference type="SAM" id="SignalP"/>
    </source>
</evidence>
<organism evidence="2 3">
    <name type="scientific">Thalassomonas viridans</name>
    <dbReference type="NCBI Taxonomy" id="137584"/>
    <lineage>
        <taxon>Bacteria</taxon>
        <taxon>Pseudomonadati</taxon>
        <taxon>Pseudomonadota</taxon>
        <taxon>Gammaproteobacteria</taxon>
        <taxon>Alteromonadales</taxon>
        <taxon>Colwelliaceae</taxon>
        <taxon>Thalassomonas</taxon>
    </lineage>
</organism>